<keyword evidence="10" id="KW-1185">Reference proteome</keyword>
<dbReference type="InterPro" id="IPR017872">
    <property type="entry name" value="Pyrmidine_PPase_CS"/>
</dbReference>
<dbReference type="Proteomes" id="UP000183685">
    <property type="component" value="Unassembled WGS sequence"/>
</dbReference>
<dbReference type="EMBL" id="FNAK01000005">
    <property type="protein sequence ID" value="SDE23939.1"/>
    <property type="molecule type" value="Genomic_DNA"/>
</dbReference>
<feature type="domain" description="Pyrimidine nucleoside phosphorylase C-terminal" evidence="8">
    <location>
        <begin position="355"/>
        <end position="429"/>
    </location>
</feature>
<dbReference type="NCBIfam" id="TIGR02644">
    <property type="entry name" value="Y_phosphoryl"/>
    <property type="match status" value="1"/>
</dbReference>
<evidence type="ECO:0000256" key="3">
    <source>
        <dbReference type="ARBA" id="ARBA00011892"/>
    </source>
</evidence>
<dbReference type="PANTHER" id="PTHR10515">
    <property type="entry name" value="THYMIDINE PHOSPHORYLASE"/>
    <property type="match status" value="1"/>
</dbReference>
<dbReference type="InterPro" id="IPR036566">
    <property type="entry name" value="PYNP-like_C_sf"/>
</dbReference>
<comment type="function">
    <text evidence="7">The enzymes which catalyze the reversible phosphorolysis of pyrimidine nucleosides are involved in the degradation of these compounds and in their utilization as carbon and energy sources, or in the rescue of pyrimidine bases for nucleotide synthesis.</text>
</comment>
<organism evidence="9 10">
    <name type="scientific">Kordiimonas lacus</name>
    <dbReference type="NCBI Taxonomy" id="637679"/>
    <lineage>
        <taxon>Bacteria</taxon>
        <taxon>Pseudomonadati</taxon>
        <taxon>Pseudomonadota</taxon>
        <taxon>Alphaproteobacteria</taxon>
        <taxon>Kordiimonadales</taxon>
        <taxon>Kordiimonadaceae</taxon>
        <taxon>Kordiimonas</taxon>
    </lineage>
</organism>
<evidence type="ECO:0000259" key="8">
    <source>
        <dbReference type="SMART" id="SM00941"/>
    </source>
</evidence>
<dbReference type="SUPFAM" id="SSF52418">
    <property type="entry name" value="Nucleoside phosphorylase/phosphoribosyltransferase catalytic domain"/>
    <property type="match status" value="1"/>
</dbReference>
<evidence type="ECO:0000256" key="1">
    <source>
        <dbReference type="ARBA" id="ARBA00006915"/>
    </source>
</evidence>
<evidence type="ECO:0000256" key="4">
    <source>
        <dbReference type="ARBA" id="ARBA00022676"/>
    </source>
</evidence>
<name>A0A1G7BA30_9PROT</name>
<comment type="similarity">
    <text evidence="1 7">Belongs to the thymidine/pyrimidine-nucleoside phosphorylase family.</text>
</comment>
<evidence type="ECO:0000256" key="2">
    <source>
        <dbReference type="ARBA" id="ARBA00011738"/>
    </source>
</evidence>
<keyword evidence="4 7" id="KW-0328">Glycosyltransferase</keyword>
<proteinExistence type="inferred from homology"/>
<accession>A0A1G7BA30</accession>
<dbReference type="InterPro" id="IPR013102">
    <property type="entry name" value="PYNP_C"/>
</dbReference>
<dbReference type="GO" id="GO:0005829">
    <property type="term" value="C:cytosol"/>
    <property type="evidence" value="ECO:0007669"/>
    <property type="project" value="TreeGrafter"/>
</dbReference>
<dbReference type="HAMAP" id="MF_01628">
    <property type="entry name" value="Thymid_phosp"/>
    <property type="match status" value="1"/>
</dbReference>
<dbReference type="Pfam" id="PF07831">
    <property type="entry name" value="PYNP_C"/>
    <property type="match status" value="1"/>
</dbReference>
<dbReference type="InterPro" id="IPR017459">
    <property type="entry name" value="Glycosyl_Trfase_fam3_N_dom"/>
</dbReference>
<dbReference type="AlphaFoldDB" id="A0A1G7BA30"/>
<dbReference type="PANTHER" id="PTHR10515:SF0">
    <property type="entry name" value="THYMIDINE PHOSPHORYLASE"/>
    <property type="match status" value="1"/>
</dbReference>
<dbReference type="PIRSF" id="PIRSF000478">
    <property type="entry name" value="TP_PyNP"/>
    <property type="match status" value="1"/>
</dbReference>
<dbReference type="FunFam" id="3.40.1030.10:FF:000003">
    <property type="entry name" value="Pyrimidine-nucleoside phosphorylase"/>
    <property type="match status" value="1"/>
</dbReference>
<protein>
    <recommendedName>
        <fullName evidence="3 7">Thymidine phosphorylase</fullName>
        <ecNumber evidence="3 7">2.4.2.4</ecNumber>
    </recommendedName>
    <alternativeName>
        <fullName evidence="7">TdRPase</fullName>
    </alternativeName>
</protein>
<dbReference type="InterPro" id="IPR036320">
    <property type="entry name" value="Glycosyl_Trfase_fam3_N_dom_sf"/>
</dbReference>
<dbReference type="OrthoDB" id="9763887at2"/>
<dbReference type="GO" id="GO:0009032">
    <property type="term" value="F:thymidine phosphorylase activity"/>
    <property type="evidence" value="ECO:0007669"/>
    <property type="project" value="UniProtKB-UniRule"/>
</dbReference>
<comment type="catalytic activity">
    <reaction evidence="6 7">
        <text>thymidine + phosphate = 2-deoxy-alpha-D-ribose 1-phosphate + thymine</text>
        <dbReference type="Rhea" id="RHEA:16037"/>
        <dbReference type="ChEBI" id="CHEBI:17748"/>
        <dbReference type="ChEBI" id="CHEBI:17821"/>
        <dbReference type="ChEBI" id="CHEBI:43474"/>
        <dbReference type="ChEBI" id="CHEBI:57259"/>
        <dbReference type="EC" id="2.4.2.4"/>
    </reaction>
</comment>
<dbReference type="STRING" id="637679.GCA_001550055_03595"/>
<dbReference type="UniPathway" id="UPA00578">
    <property type="reaction ID" value="UER00638"/>
</dbReference>
<dbReference type="GO" id="GO:0006206">
    <property type="term" value="P:pyrimidine nucleobase metabolic process"/>
    <property type="evidence" value="ECO:0007669"/>
    <property type="project" value="InterPro"/>
</dbReference>
<dbReference type="GO" id="GO:0046104">
    <property type="term" value="P:thymidine metabolic process"/>
    <property type="evidence" value="ECO:0007669"/>
    <property type="project" value="UniProtKB-UniRule"/>
</dbReference>
<evidence type="ECO:0000256" key="6">
    <source>
        <dbReference type="ARBA" id="ARBA00048550"/>
    </source>
</evidence>
<dbReference type="Pfam" id="PF00591">
    <property type="entry name" value="Glycos_transf_3"/>
    <property type="match status" value="1"/>
</dbReference>
<comment type="pathway">
    <text evidence="7">Pyrimidine metabolism; dTMP biosynthesis via salvage pathway; dTMP from thymine: step 1/2.</text>
</comment>
<evidence type="ECO:0000313" key="10">
    <source>
        <dbReference type="Proteomes" id="UP000183685"/>
    </source>
</evidence>
<dbReference type="EC" id="2.4.2.4" evidence="3 7"/>
<dbReference type="Gene3D" id="3.40.1030.10">
    <property type="entry name" value="Nucleoside phosphorylase/phosphoribosyltransferase catalytic domain"/>
    <property type="match status" value="1"/>
</dbReference>
<keyword evidence="5 7" id="KW-0808">Transferase</keyword>
<dbReference type="InterPro" id="IPR018090">
    <property type="entry name" value="Pyrmidine_PPas_bac/euk"/>
</dbReference>
<dbReference type="InterPro" id="IPR000312">
    <property type="entry name" value="Glycosyl_Trfase_fam3"/>
</dbReference>
<evidence type="ECO:0000313" key="9">
    <source>
        <dbReference type="EMBL" id="SDE23939.1"/>
    </source>
</evidence>
<reference evidence="9 10" key="1">
    <citation type="submission" date="2016-10" db="EMBL/GenBank/DDBJ databases">
        <authorList>
            <person name="de Groot N.N."/>
        </authorList>
    </citation>
    <scope>NUCLEOTIDE SEQUENCE [LARGE SCALE GENOMIC DNA]</scope>
    <source>
        <strain evidence="9 10">CGMCC 1.9109</strain>
    </source>
</reference>
<gene>
    <name evidence="7" type="primary">deoA</name>
    <name evidence="9" type="ORF">SAMN04488071_2430</name>
</gene>
<dbReference type="SUPFAM" id="SSF54680">
    <property type="entry name" value="Pyrimidine nucleoside phosphorylase C-terminal domain"/>
    <property type="match status" value="1"/>
</dbReference>
<dbReference type="GO" id="GO:0004645">
    <property type="term" value="F:1,4-alpha-oligoglucan phosphorylase activity"/>
    <property type="evidence" value="ECO:0007669"/>
    <property type="project" value="InterPro"/>
</dbReference>
<dbReference type="NCBIfam" id="TIGR02643">
    <property type="entry name" value="T_phosphoryl"/>
    <property type="match status" value="1"/>
</dbReference>
<dbReference type="InterPro" id="IPR000053">
    <property type="entry name" value="Thymidine/pyrmidine_PPase"/>
</dbReference>
<dbReference type="InterPro" id="IPR013465">
    <property type="entry name" value="Thymidine_Pase"/>
</dbReference>
<dbReference type="InterPro" id="IPR035902">
    <property type="entry name" value="Nuc_phospho_transferase"/>
</dbReference>
<dbReference type="Gene3D" id="1.20.970.10">
    <property type="entry name" value="Transferase, Pyrimidine Nucleoside Phosphorylase, Chain C"/>
    <property type="match status" value="1"/>
</dbReference>
<evidence type="ECO:0000256" key="5">
    <source>
        <dbReference type="ARBA" id="ARBA00022679"/>
    </source>
</evidence>
<dbReference type="Pfam" id="PF02885">
    <property type="entry name" value="Glycos_trans_3N"/>
    <property type="match status" value="1"/>
</dbReference>
<sequence length="445" mass="45909">MSVFIPQEVIRIKRDGGTIASTDIEKFVAGITDGSVTDAQVSALAMAIFFNGMSPEEGAALTLAMRDSGDVMDWQGFGFDADAPIVDKHSTGGVGDKVSLMLAPIVAACGGFVPMISGRGLGHTGGTLDKLESIPGYDPYPDNEMFAGIVRDVGCSIIGQTGNLAPADKRFYGIRDVTATVESVPLITASILSKKLSAGLGALVMDVKCGNGAFMDSMEKAEELAGSIVRVATAAGTPTTALLTDMNQVLGTTAGNAVEIFETIEFLTNPGQADARLKEITLALAAHMLALSKAQPDLKTARKKAEEALNSGQAADIFAQMVVAQGGPKDLYERATKHMPLAPVVKPVTLGEAGYISGMDTRAIGMAVVALGGGRTNPAHDVDHSVGLTGICQLGDRLEADQPAAMVYAKTEDAADAAIQAVRASVSLSDTSPDVSPIVAKIIGG</sequence>
<dbReference type="SUPFAM" id="SSF47648">
    <property type="entry name" value="Nucleoside phosphorylase/phosphoribosyltransferase N-terminal domain"/>
    <property type="match status" value="1"/>
</dbReference>
<evidence type="ECO:0000256" key="7">
    <source>
        <dbReference type="HAMAP-Rule" id="MF_01628"/>
    </source>
</evidence>
<dbReference type="PROSITE" id="PS00647">
    <property type="entry name" value="THYMID_PHOSPHORYLASE"/>
    <property type="match status" value="1"/>
</dbReference>
<comment type="subunit">
    <text evidence="2 7">Homodimer.</text>
</comment>
<dbReference type="NCBIfam" id="NF004490">
    <property type="entry name" value="PRK05820.1"/>
    <property type="match status" value="1"/>
</dbReference>
<dbReference type="SMART" id="SM00941">
    <property type="entry name" value="PYNP_C"/>
    <property type="match status" value="1"/>
</dbReference>
<dbReference type="Gene3D" id="3.90.1170.30">
    <property type="entry name" value="Pyrimidine nucleoside phosphorylase-like, C-terminal domain"/>
    <property type="match status" value="1"/>
</dbReference>
<dbReference type="RefSeq" id="WP_068307526.1">
    <property type="nucleotide sequence ID" value="NZ_FNAK01000005.1"/>
</dbReference>